<feature type="chain" id="PRO_5003388886" evidence="7">
    <location>
        <begin position="25"/>
        <end position="1266"/>
    </location>
</feature>
<evidence type="ECO:0000256" key="6">
    <source>
        <dbReference type="SAM" id="MobiDB-lite"/>
    </source>
</evidence>
<dbReference type="GO" id="GO:0005829">
    <property type="term" value="C:cytosol"/>
    <property type="evidence" value="ECO:0007669"/>
    <property type="project" value="TreeGrafter"/>
</dbReference>
<keyword evidence="4" id="KW-0067">ATP-binding</keyword>
<dbReference type="InterPro" id="IPR016135">
    <property type="entry name" value="UBQ-conjugating_enzyme/RWD"/>
</dbReference>
<dbReference type="GO" id="GO:0004694">
    <property type="term" value="F:eukaryotic translation initiation factor 2alpha kinase activity"/>
    <property type="evidence" value="ECO:0007669"/>
    <property type="project" value="TreeGrafter"/>
</dbReference>
<keyword evidence="7" id="KW-0732">Signal</keyword>
<dbReference type="InterPro" id="IPR011009">
    <property type="entry name" value="Kinase-like_dom_sf"/>
</dbReference>
<keyword evidence="1" id="KW-0808">Transferase</keyword>
<dbReference type="Pfam" id="PF00069">
    <property type="entry name" value="Pkinase"/>
    <property type="match status" value="2"/>
</dbReference>
<dbReference type="Proteomes" id="UP000000702">
    <property type="component" value="Unassembled WGS sequence"/>
</dbReference>
<dbReference type="PROSITE" id="PS50011">
    <property type="entry name" value="PROTEIN_KINASE_DOM"/>
    <property type="match status" value="1"/>
</dbReference>
<dbReference type="PANTHER" id="PTHR11042:SF136">
    <property type="entry name" value="EIF-2-ALPHA KINASE GCN2"/>
    <property type="match status" value="1"/>
</dbReference>
<dbReference type="SUPFAM" id="SSF54495">
    <property type="entry name" value="UBC-like"/>
    <property type="match status" value="1"/>
</dbReference>
<proteinExistence type="inferred from homology"/>
<dbReference type="PANTHER" id="PTHR11042">
    <property type="entry name" value="EUKARYOTIC TRANSLATION INITIATION FACTOR 2-ALPHA KINASE EIF2-ALPHA KINASE -RELATED"/>
    <property type="match status" value="1"/>
</dbReference>
<accession>F9WA11</accession>
<evidence type="ECO:0000259" key="9">
    <source>
        <dbReference type="PROSITE" id="PS50908"/>
    </source>
</evidence>
<dbReference type="GO" id="GO:0005524">
    <property type="term" value="F:ATP binding"/>
    <property type="evidence" value="ECO:0007669"/>
    <property type="project" value="UniProtKB-KW"/>
</dbReference>
<evidence type="ECO:0000256" key="3">
    <source>
        <dbReference type="ARBA" id="ARBA00022777"/>
    </source>
</evidence>
<comment type="caution">
    <text evidence="10">The sequence shown here is derived from an EMBL/GenBank/DDBJ whole genome shotgun (WGS) entry which is preliminary data.</text>
</comment>
<feature type="compositionally biased region" description="Acidic residues" evidence="6">
    <location>
        <begin position="418"/>
        <end position="427"/>
    </location>
</feature>
<organism evidence="10 11">
    <name type="scientific">Trypanosoma congolense (strain IL3000)</name>
    <dbReference type="NCBI Taxonomy" id="1068625"/>
    <lineage>
        <taxon>Eukaryota</taxon>
        <taxon>Discoba</taxon>
        <taxon>Euglenozoa</taxon>
        <taxon>Kinetoplastea</taxon>
        <taxon>Metakinetoplastina</taxon>
        <taxon>Trypanosomatida</taxon>
        <taxon>Trypanosomatidae</taxon>
        <taxon>Trypanosoma</taxon>
        <taxon>Nannomonas</taxon>
    </lineage>
</organism>
<dbReference type="SMART" id="SM00220">
    <property type="entry name" value="S_TKc"/>
    <property type="match status" value="1"/>
</dbReference>
<gene>
    <name evidence="10" type="ORF">TCIL3000_0_47340</name>
</gene>
<protein>
    <submittedName>
        <fullName evidence="10">WGS project CAEQ00000000 data, annotated contig 1916</fullName>
    </submittedName>
</protein>
<reference evidence="10 11" key="2">
    <citation type="journal article" date="2012" name="Proc. Natl. Acad. Sci. U.S.A.">
        <title>Antigenic diversity is generated by distinct evolutionary mechanisms in African trypanosome species.</title>
        <authorList>
            <person name="Jackson A.P."/>
            <person name="Berry A."/>
            <person name="Aslett M."/>
            <person name="Allison H.C."/>
            <person name="Burton P."/>
            <person name="Vavrova-Anderson J."/>
            <person name="Brown R."/>
            <person name="Browne H."/>
            <person name="Corton N."/>
            <person name="Hauser H."/>
            <person name="Gamble J."/>
            <person name="Gilderthorp R."/>
            <person name="Marcello L."/>
            <person name="McQuillan J."/>
            <person name="Otto T.D."/>
            <person name="Quail M.A."/>
            <person name="Sanders M.J."/>
            <person name="van Tonder A."/>
            <person name="Ginger M.L."/>
            <person name="Field M.C."/>
            <person name="Barry J.D."/>
            <person name="Hertz-Fowler C."/>
            <person name="Berriman M."/>
        </authorList>
    </citation>
    <scope>NUCLEOTIDE SEQUENCE [LARGE SCALE GENOMIC DNA]</scope>
    <source>
        <strain evidence="10 11">IL3000</strain>
    </source>
</reference>
<dbReference type="GO" id="GO:0005634">
    <property type="term" value="C:nucleus"/>
    <property type="evidence" value="ECO:0007669"/>
    <property type="project" value="TreeGrafter"/>
</dbReference>
<keyword evidence="2" id="KW-0547">Nucleotide-binding</keyword>
<feature type="compositionally biased region" description="Low complexity" evidence="6">
    <location>
        <begin position="430"/>
        <end position="441"/>
    </location>
</feature>
<dbReference type="InterPro" id="IPR008271">
    <property type="entry name" value="Ser/Thr_kinase_AS"/>
</dbReference>
<evidence type="ECO:0000313" key="11">
    <source>
        <dbReference type="Proteomes" id="UP000000702"/>
    </source>
</evidence>
<dbReference type="SUPFAM" id="SSF56112">
    <property type="entry name" value="Protein kinase-like (PK-like)"/>
    <property type="match status" value="1"/>
</dbReference>
<evidence type="ECO:0000256" key="7">
    <source>
        <dbReference type="SAM" id="SignalP"/>
    </source>
</evidence>
<keyword evidence="3" id="KW-0418">Kinase</keyword>
<comment type="similarity">
    <text evidence="5">Belongs to the protein kinase superfamily. Ser/Thr protein kinase family. GCN2 subfamily.</text>
</comment>
<dbReference type="CDD" id="cd13996">
    <property type="entry name" value="STKc_EIF2AK"/>
    <property type="match status" value="1"/>
</dbReference>
<dbReference type="Gene3D" id="1.10.510.10">
    <property type="entry name" value="Transferase(Phosphotransferase) domain 1"/>
    <property type="match status" value="1"/>
</dbReference>
<evidence type="ECO:0000256" key="1">
    <source>
        <dbReference type="ARBA" id="ARBA00022679"/>
    </source>
</evidence>
<name>F9WA11_TRYCI</name>
<dbReference type="OMA" id="NIRACIR"/>
<evidence type="ECO:0000259" key="8">
    <source>
        <dbReference type="PROSITE" id="PS50011"/>
    </source>
</evidence>
<reference evidence="11" key="1">
    <citation type="submission" date="2011-07" db="EMBL/GenBank/DDBJ databases">
        <title>Divergent evolution of antigenic variation in African trypanosomes.</title>
        <authorList>
            <person name="Jackson A.P."/>
            <person name="Berry A."/>
            <person name="Allison H.C."/>
            <person name="Burton P."/>
            <person name="Anderson J."/>
            <person name="Aslett M."/>
            <person name="Brown R."/>
            <person name="Corton N."/>
            <person name="Harris D."/>
            <person name="Hauser H."/>
            <person name="Gamble J."/>
            <person name="Gilderthorp R."/>
            <person name="McQuillan J."/>
            <person name="Quail M.A."/>
            <person name="Sanders M."/>
            <person name="Van Tonder A."/>
            <person name="Ginger M.L."/>
            <person name="Donelson J.E."/>
            <person name="Field M.C."/>
            <person name="Barry J.D."/>
            <person name="Berriman M."/>
            <person name="Hertz-Fowler C."/>
        </authorList>
    </citation>
    <scope>NUCLEOTIDE SEQUENCE [LARGE SCALE GENOMIC DNA]</scope>
    <source>
        <strain evidence="11">IL3000</strain>
    </source>
</reference>
<dbReference type="InterPro" id="IPR006575">
    <property type="entry name" value="RWD_dom"/>
</dbReference>
<dbReference type="FunFam" id="1.10.510.10:FF:001895">
    <property type="entry name" value="eIF-2 alpha kinase"/>
    <property type="match status" value="1"/>
</dbReference>
<evidence type="ECO:0000256" key="5">
    <source>
        <dbReference type="ARBA" id="ARBA00037982"/>
    </source>
</evidence>
<dbReference type="PROSITE" id="PS50908">
    <property type="entry name" value="RWD"/>
    <property type="match status" value="1"/>
</dbReference>
<evidence type="ECO:0000256" key="2">
    <source>
        <dbReference type="ARBA" id="ARBA00022741"/>
    </source>
</evidence>
<dbReference type="EMBL" id="CAEQ01001371">
    <property type="protein sequence ID" value="CCD14066.1"/>
    <property type="molecule type" value="Genomic_DNA"/>
</dbReference>
<dbReference type="PROSITE" id="PS00108">
    <property type="entry name" value="PROTEIN_KINASE_ST"/>
    <property type="match status" value="1"/>
</dbReference>
<feature type="domain" description="RWD" evidence="9">
    <location>
        <begin position="57"/>
        <end position="169"/>
    </location>
</feature>
<evidence type="ECO:0000313" key="10">
    <source>
        <dbReference type="EMBL" id="CCD14066.1"/>
    </source>
</evidence>
<feature type="domain" description="Protein kinase" evidence="8">
    <location>
        <begin position="301"/>
        <end position="688"/>
    </location>
</feature>
<feature type="signal peptide" evidence="7">
    <location>
        <begin position="1"/>
        <end position="24"/>
    </location>
</feature>
<dbReference type="Gene3D" id="3.30.200.20">
    <property type="entry name" value="Phosphorylase Kinase, domain 1"/>
    <property type="match status" value="1"/>
</dbReference>
<dbReference type="AlphaFoldDB" id="F9WA11"/>
<sequence length="1266" mass="141034">MFNLGSVLLLSLSAVLSFYKYISASHCMLVSAGKFDNCVSFDIISEGQTEVTDIVPGEIEFLRANYDDIRVVERDGFYPMVLLTIDSASQPGRRVTLEISIVCGYPFVPPKVRIFLPPGVTPGCDGALSASEARQLQADIRESISPCILAGAPCLMQIISVVQRVISSDTHCLHTPTVAQNECVKVSTAVGEGTKWEILRLSVLLLHLLNRCCHFKNPESKEEASSNFHSLVQYLINDRKLISRGLQKCASWKYEYVKRVFGDTIKECMDGSDHLVKWMWSHEEGTCTFQRVSAGRYSSEFIEQHLLGSGGFAPVYVSRKKVDGRLYAVKKIPIRKNDSEKALREVQSLAALNHKHIVRYYDAWIEPGCEEELMNYALDNEEGDDVEEVSGSTSSTSTERRSKNCFLTGGSPKSNREDDYDEDEELTDASVYSSNHSSSSSINDEEGDNILDELQSPMHTHKEGDFSTLYIQMELCSKHSLRHMIDQCDKEEGGLLTAGDGDKAATKIFRQLLTAVSHFHRQGIVHRDLKPDNILFEIQSSVDSDDVGTIRVADFGLARTLHRTMKRSPSNVEITESKAAEEAAPGRSPTGNLGSVVYCAPEQERGELYDLSVDEYSLGMIALEMWLAVAGKGFRERFNIMSDVSRGKLLPQWFFNWNSRIAEIIASLLELDPNQRRSCEEILNKADLPGDPADVVEALDTINRHGERFSGRVLHCVRQVALKQYHKPLPQAREAVKTLTNTVTLNLIQAANIIGILHGAVPLALVDPLVPMNAPLDEYDIPCLIDMSSTVWAFPQQPQLATAYFLAMLTSSHVGFFYHFHYRTRPYAVFTSSCVAGAIEGMFMDPMLSFLHLLSVADLHSKVDIIVSHADWFNALHTKATGSVESLDQLDELCEPIEPSKSIGSTLDRIDSILSTGNRISSSHDRLGTLKSFTLWLTEVLPLFGKQITTNVRICINPSLRPTETSVDGTFIEQGLFMECRTRDKGRAIAFLCTMENFIGKCGARSTDMQAVSLSVDLFALGEVCENIRFPQTDGILFGGVAVRPQDVYSPGQKLSALAVSVNLWLDNIRSCLRTDQDIRGFRKAMKARGMQWVLQVGSQSASISLFHETKANTQTVDASSQDFCRIVRRHCSVERADSPVLFLKDSEKRVRTEEIRKLFTIIKRSLSHMLVVDFSAKKVGECIRIFSGDISAVPTAAVDGDRPVIPELLEWLKNNMPMYGVLPIYSVPDRTVTFTVDPKLLKSAVLVEQKPYRGGSRGDNSRKKK</sequence>
<feature type="region of interest" description="Disordered" evidence="6">
    <location>
        <begin position="382"/>
        <end position="446"/>
    </location>
</feature>
<dbReference type="VEuPathDB" id="TriTrypDB:TcIL3000_0_47340"/>
<feature type="region of interest" description="Disordered" evidence="6">
    <location>
        <begin position="568"/>
        <end position="589"/>
    </location>
</feature>
<keyword evidence="11" id="KW-1185">Reference proteome</keyword>
<evidence type="ECO:0000256" key="4">
    <source>
        <dbReference type="ARBA" id="ARBA00022840"/>
    </source>
</evidence>
<dbReference type="InterPro" id="IPR000719">
    <property type="entry name" value="Prot_kinase_dom"/>
</dbReference>
<dbReference type="InterPro" id="IPR050339">
    <property type="entry name" value="CC_SR_Kinase"/>
</dbReference>
<dbReference type="Pfam" id="PF05773">
    <property type="entry name" value="RWD"/>
    <property type="match status" value="1"/>
</dbReference>